<gene>
    <name evidence="2" type="ORF">CLUP02_11557</name>
</gene>
<proteinExistence type="predicted"/>
<dbReference type="RefSeq" id="XP_049147670.1">
    <property type="nucleotide sequence ID" value="XM_049290525.1"/>
</dbReference>
<dbReference type="AlphaFoldDB" id="A0A9Q8SZF9"/>
<keyword evidence="3" id="KW-1185">Reference proteome</keyword>
<feature type="region of interest" description="Disordered" evidence="1">
    <location>
        <begin position="62"/>
        <end position="81"/>
    </location>
</feature>
<sequence>MPGVDGKIVSDHRQQLGIPLRFPWIVDDNTPVVDFSTCRGNINKAPNNYRIFRARRDVASSDKAANLKNRRPRDWKPAGPNVSVLSFMPPPTLPVRRSLLLVDC</sequence>
<reference evidence="2" key="1">
    <citation type="journal article" date="2021" name="Mol. Plant Microbe Interact.">
        <title>Complete Genome Sequence of the Plant-Pathogenic Fungus Colletotrichum lupini.</title>
        <authorList>
            <person name="Baroncelli R."/>
            <person name="Pensec F."/>
            <person name="Da Lio D."/>
            <person name="Boufleur T."/>
            <person name="Vicente I."/>
            <person name="Sarrocco S."/>
            <person name="Picot A."/>
            <person name="Baraldi E."/>
            <person name="Sukno S."/>
            <person name="Thon M."/>
            <person name="Le Floch G."/>
        </authorList>
    </citation>
    <scope>NUCLEOTIDE SEQUENCE</scope>
    <source>
        <strain evidence="2">IMI 504893</strain>
    </source>
</reference>
<dbReference type="GeneID" id="73345535"/>
<dbReference type="KEGG" id="clup:CLUP02_11557"/>
<protein>
    <submittedName>
        <fullName evidence="2">Uncharacterized protein</fullName>
    </submittedName>
</protein>
<organism evidence="2 3">
    <name type="scientific">Colletotrichum lupini</name>
    <dbReference type="NCBI Taxonomy" id="145971"/>
    <lineage>
        <taxon>Eukaryota</taxon>
        <taxon>Fungi</taxon>
        <taxon>Dikarya</taxon>
        <taxon>Ascomycota</taxon>
        <taxon>Pezizomycotina</taxon>
        <taxon>Sordariomycetes</taxon>
        <taxon>Hypocreomycetidae</taxon>
        <taxon>Glomerellales</taxon>
        <taxon>Glomerellaceae</taxon>
        <taxon>Colletotrichum</taxon>
        <taxon>Colletotrichum acutatum species complex</taxon>
    </lineage>
</organism>
<evidence type="ECO:0000313" key="3">
    <source>
        <dbReference type="Proteomes" id="UP000830671"/>
    </source>
</evidence>
<evidence type="ECO:0000256" key="1">
    <source>
        <dbReference type="SAM" id="MobiDB-lite"/>
    </source>
</evidence>
<dbReference type="Proteomes" id="UP000830671">
    <property type="component" value="Chromosome 6"/>
</dbReference>
<dbReference type="EMBL" id="CP019478">
    <property type="protein sequence ID" value="UQC86058.1"/>
    <property type="molecule type" value="Genomic_DNA"/>
</dbReference>
<name>A0A9Q8SZF9_9PEZI</name>
<evidence type="ECO:0000313" key="2">
    <source>
        <dbReference type="EMBL" id="UQC86058.1"/>
    </source>
</evidence>
<accession>A0A9Q8SZF9</accession>